<keyword evidence="3" id="KW-0963">Cytoplasm</keyword>
<evidence type="ECO:0000256" key="3">
    <source>
        <dbReference type="ARBA" id="ARBA00022490"/>
    </source>
</evidence>
<protein>
    <recommendedName>
        <fullName evidence="7">Tektin</fullName>
    </recommendedName>
</protein>
<feature type="compositionally biased region" description="Basic and acidic residues" evidence="5">
    <location>
        <begin position="518"/>
        <end position="527"/>
    </location>
</feature>
<feature type="compositionally biased region" description="Basic and acidic residues" evidence="5">
    <location>
        <begin position="316"/>
        <end position="332"/>
    </location>
</feature>
<dbReference type="InterPro" id="IPR000435">
    <property type="entry name" value="Tektins"/>
</dbReference>
<proteinExistence type="inferred from homology"/>
<comment type="subcellular location">
    <subcellularLocation>
        <location evidence="1">Cytoplasm</location>
    </subcellularLocation>
</comment>
<name>A0A7S1EZD4_NOCSC</name>
<evidence type="ECO:0000256" key="4">
    <source>
        <dbReference type="SAM" id="Coils"/>
    </source>
</evidence>
<dbReference type="GO" id="GO:0005929">
    <property type="term" value="C:cilium"/>
    <property type="evidence" value="ECO:0007669"/>
    <property type="project" value="UniProtKB-ARBA"/>
</dbReference>
<dbReference type="InterPro" id="IPR048256">
    <property type="entry name" value="Tektin-like"/>
</dbReference>
<organism evidence="6">
    <name type="scientific">Noctiluca scintillans</name>
    <name type="common">Sea sparkle</name>
    <name type="synonym">Red tide dinoflagellate</name>
    <dbReference type="NCBI Taxonomy" id="2966"/>
    <lineage>
        <taxon>Eukaryota</taxon>
        <taxon>Sar</taxon>
        <taxon>Alveolata</taxon>
        <taxon>Dinophyceae</taxon>
        <taxon>Noctilucales</taxon>
        <taxon>Noctilucaceae</taxon>
        <taxon>Noctiluca</taxon>
    </lineage>
</organism>
<dbReference type="GO" id="GO:0005737">
    <property type="term" value="C:cytoplasm"/>
    <property type="evidence" value="ECO:0007669"/>
    <property type="project" value="UniProtKB-SubCell"/>
</dbReference>
<dbReference type="PANTHER" id="PTHR19960:SF28">
    <property type="match status" value="1"/>
</dbReference>
<evidence type="ECO:0000256" key="5">
    <source>
        <dbReference type="SAM" id="MobiDB-lite"/>
    </source>
</evidence>
<dbReference type="PANTHER" id="PTHR19960">
    <property type="entry name" value="TEKTIN"/>
    <property type="match status" value="1"/>
</dbReference>
<dbReference type="Pfam" id="PF03148">
    <property type="entry name" value="Tektin"/>
    <property type="match status" value="2"/>
</dbReference>
<comment type="similarity">
    <text evidence="2">Belongs to the tektin family.</text>
</comment>
<accession>A0A7S1EZD4</accession>
<evidence type="ECO:0008006" key="7">
    <source>
        <dbReference type="Google" id="ProtNLM"/>
    </source>
</evidence>
<feature type="coiled-coil region" evidence="4">
    <location>
        <begin position="373"/>
        <end position="407"/>
    </location>
</feature>
<dbReference type="GO" id="GO:0015630">
    <property type="term" value="C:microtubule cytoskeleton"/>
    <property type="evidence" value="ECO:0007669"/>
    <property type="project" value="TreeGrafter"/>
</dbReference>
<dbReference type="GO" id="GO:0060294">
    <property type="term" value="P:cilium movement involved in cell motility"/>
    <property type="evidence" value="ECO:0007669"/>
    <property type="project" value="InterPro"/>
</dbReference>
<sequence>MVVTAGFVEDTADSDVFDVDGYAFGDEFGVADDGLGVDAFAEQPNVPPPRSSVPILSPRSKQTVQYEDECRGVQYEDACREEVRGGGRDSPPREWGDDGIDTVKPDNQERWGKSTLANLTHAKALTKQAMALVSQKDKIKEDGIKKKGMVQGTIKKKIGMTSDLIKGLEDRIESVEDSIRQVGECLFQLQRAHRSKWGPLNVSERRLEIRDGRPLQELVRDHVQSALEHERQTLIESRQELADQIQVCKETLISLDELKSKLLLDLSHKRHGLRIDRSCLSPGRPIGQGPNKEQERLVLPQVAHVAFYSSPPSPRGAERGSGDRRETGRQMDTRSLIQLAVKMEEEAMQLCNESDAVMLHTKRECASANAESMTCLARRVDETDDLRRQLEQQLSETAAAISHTERSITKTMKKLKDHEQPLRILDKQFDLRNKRTAREGIRDPVTEELESHLETVKSAVKMHTTKWQSMNDVLQQLKSSKLRIVEDLRCKTLAQRIDDTCVKMTARKAIELDRMDPRGGRVRETGRKPRQMQMESSLLCDSF</sequence>
<dbReference type="GO" id="GO:0060271">
    <property type="term" value="P:cilium assembly"/>
    <property type="evidence" value="ECO:0007669"/>
    <property type="project" value="TreeGrafter"/>
</dbReference>
<dbReference type="GO" id="GO:0005634">
    <property type="term" value="C:nucleus"/>
    <property type="evidence" value="ECO:0007669"/>
    <property type="project" value="TreeGrafter"/>
</dbReference>
<keyword evidence="4" id="KW-0175">Coiled coil</keyword>
<evidence type="ECO:0000256" key="1">
    <source>
        <dbReference type="ARBA" id="ARBA00004496"/>
    </source>
</evidence>
<evidence type="ECO:0000313" key="6">
    <source>
        <dbReference type="EMBL" id="CAD8833269.1"/>
    </source>
</evidence>
<feature type="region of interest" description="Disordered" evidence="5">
    <location>
        <begin position="518"/>
        <end position="543"/>
    </location>
</feature>
<evidence type="ECO:0000256" key="2">
    <source>
        <dbReference type="ARBA" id="ARBA00007209"/>
    </source>
</evidence>
<dbReference type="EMBL" id="HBFQ01010864">
    <property type="protein sequence ID" value="CAD8833269.1"/>
    <property type="molecule type" value="Transcribed_RNA"/>
</dbReference>
<gene>
    <name evidence="6" type="ORF">NSCI0253_LOCUS7617</name>
</gene>
<dbReference type="AlphaFoldDB" id="A0A7S1EZD4"/>
<reference evidence="6" key="1">
    <citation type="submission" date="2021-01" db="EMBL/GenBank/DDBJ databases">
        <authorList>
            <person name="Corre E."/>
            <person name="Pelletier E."/>
            <person name="Niang G."/>
            <person name="Scheremetjew M."/>
            <person name="Finn R."/>
            <person name="Kale V."/>
            <person name="Holt S."/>
            <person name="Cochrane G."/>
            <person name="Meng A."/>
            <person name="Brown T."/>
            <person name="Cohen L."/>
        </authorList>
    </citation>
    <scope>NUCLEOTIDE SEQUENCE</scope>
</reference>
<feature type="region of interest" description="Disordered" evidence="5">
    <location>
        <begin position="81"/>
        <end position="100"/>
    </location>
</feature>
<feature type="region of interest" description="Disordered" evidence="5">
    <location>
        <begin position="308"/>
        <end position="332"/>
    </location>
</feature>